<dbReference type="STRING" id="1393122.SAMN05660895_1495"/>
<accession>A0A1I7NE30</accession>
<sequence>MKRIKQYLVMGLATIGLWGLNSCTKDLNRLPYIQVTSATVFSNPQSIKQALAKLYAGLTLSGQDQVNEPDIQASDIGSNTFFRNFWEAEELPTDEAVISWNDADLQQYHLMNWTANMSFLKLMYNRVFFEVAACNEFLREMDKLDLSKFSPQDTVNFATYKAEARFLRAFAYWVALDFFGNTPFATENDPVGKFLPPQISRADLFKYVESELLDIQNQLPDPGQNEYGRADKACAWFLLARLYLNAQVYTGQARWTDCITYCNKIIQSGAYHLASNYAQLFEIDNRQTGEIIFPLRANGLTSQSYGNTTFLVHAAVGGNMNASDYGITGGWAGLRTTKNLVNLFPNGDSSVDKRAMFYTNGQTLEISDIKDFSNGYAITKFKNIDSHGNPGSDPTGTFVDLDFPLFRLGEVYLMYAEAVVRGGSGGDINTAVNYINQLRERAYRNTSGDITASDLTPDFILDERARELYWEAIRRTDLIRFGKFTSSTYLWPWKGGVKNGQGVDAHLNLYPISADDIIANPHLTQNPGY</sequence>
<keyword evidence="3" id="KW-0732">Signal</keyword>
<evidence type="ECO:0000256" key="3">
    <source>
        <dbReference type="ARBA" id="ARBA00022729"/>
    </source>
</evidence>
<dbReference type="CDD" id="cd08977">
    <property type="entry name" value="SusD"/>
    <property type="match status" value="1"/>
</dbReference>
<reference evidence="8" key="1">
    <citation type="submission" date="2016-10" db="EMBL/GenBank/DDBJ databases">
        <authorList>
            <person name="Varghese N."/>
            <person name="Submissions S."/>
        </authorList>
    </citation>
    <scope>NUCLEOTIDE SEQUENCE [LARGE SCALE GENOMIC DNA]</scope>
    <source>
        <strain evidence="8">DSM 14807</strain>
    </source>
</reference>
<feature type="domain" description="RagB/SusD" evidence="6">
    <location>
        <begin position="372"/>
        <end position="529"/>
    </location>
</feature>
<dbReference type="Pfam" id="PF07980">
    <property type="entry name" value="SusD_RagB"/>
    <property type="match status" value="1"/>
</dbReference>
<keyword evidence="8" id="KW-1185">Reference proteome</keyword>
<comment type="similarity">
    <text evidence="2">Belongs to the SusD family.</text>
</comment>
<protein>
    <submittedName>
        <fullName evidence="7">Starch-binding associating with outer membrane</fullName>
    </submittedName>
</protein>
<dbReference type="Gene3D" id="1.10.3780.10">
    <property type="entry name" value="SusD-like"/>
    <property type="match status" value="1"/>
</dbReference>
<dbReference type="Proteomes" id="UP000199537">
    <property type="component" value="Unassembled WGS sequence"/>
</dbReference>
<comment type="subcellular location">
    <subcellularLocation>
        <location evidence="1">Cell outer membrane</location>
    </subcellularLocation>
</comment>
<dbReference type="OrthoDB" id="9783641at2"/>
<dbReference type="Gene3D" id="1.25.40.390">
    <property type="match status" value="1"/>
</dbReference>
<dbReference type="InterPro" id="IPR011990">
    <property type="entry name" value="TPR-like_helical_dom_sf"/>
</dbReference>
<dbReference type="GO" id="GO:0009279">
    <property type="term" value="C:cell outer membrane"/>
    <property type="evidence" value="ECO:0007669"/>
    <property type="project" value="UniProtKB-SubCell"/>
</dbReference>
<keyword evidence="5" id="KW-0998">Cell outer membrane</keyword>
<evidence type="ECO:0000313" key="8">
    <source>
        <dbReference type="Proteomes" id="UP000199537"/>
    </source>
</evidence>
<dbReference type="AlphaFoldDB" id="A0A1I7NE30"/>
<organism evidence="7 8">
    <name type="scientific">Thermoflavifilum thermophilum</name>
    <dbReference type="NCBI Taxonomy" id="1393122"/>
    <lineage>
        <taxon>Bacteria</taxon>
        <taxon>Pseudomonadati</taxon>
        <taxon>Bacteroidota</taxon>
        <taxon>Chitinophagia</taxon>
        <taxon>Chitinophagales</taxon>
        <taxon>Chitinophagaceae</taxon>
        <taxon>Thermoflavifilum</taxon>
    </lineage>
</organism>
<evidence type="ECO:0000256" key="2">
    <source>
        <dbReference type="ARBA" id="ARBA00006275"/>
    </source>
</evidence>
<proteinExistence type="inferred from homology"/>
<evidence type="ECO:0000256" key="4">
    <source>
        <dbReference type="ARBA" id="ARBA00023136"/>
    </source>
</evidence>
<dbReference type="SUPFAM" id="SSF48452">
    <property type="entry name" value="TPR-like"/>
    <property type="match status" value="1"/>
</dbReference>
<keyword evidence="4" id="KW-0472">Membrane</keyword>
<dbReference type="InterPro" id="IPR012944">
    <property type="entry name" value="SusD_RagB_dom"/>
</dbReference>
<dbReference type="RefSeq" id="WP_092459452.1">
    <property type="nucleotide sequence ID" value="NZ_FPCJ01000001.1"/>
</dbReference>
<name>A0A1I7NE30_9BACT</name>
<dbReference type="Gene3D" id="1.25.40.10">
    <property type="entry name" value="Tetratricopeptide repeat domain"/>
    <property type="match status" value="1"/>
</dbReference>
<gene>
    <name evidence="7" type="ORF">SAMN05660895_1495</name>
</gene>
<evidence type="ECO:0000256" key="1">
    <source>
        <dbReference type="ARBA" id="ARBA00004442"/>
    </source>
</evidence>
<dbReference type="EMBL" id="FPCJ01000001">
    <property type="protein sequence ID" value="SFV32912.1"/>
    <property type="molecule type" value="Genomic_DNA"/>
</dbReference>
<evidence type="ECO:0000256" key="5">
    <source>
        <dbReference type="ARBA" id="ARBA00023237"/>
    </source>
</evidence>
<evidence type="ECO:0000313" key="7">
    <source>
        <dbReference type="EMBL" id="SFV32912.1"/>
    </source>
</evidence>
<evidence type="ECO:0000259" key="6">
    <source>
        <dbReference type="Pfam" id="PF07980"/>
    </source>
</evidence>